<proteinExistence type="predicted"/>
<keyword evidence="4" id="KW-1185">Reference proteome</keyword>
<feature type="region of interest" description="Disordered" evidence="1">
    <location>
        <begin position="50"/>
        <end position="80"/>
    </location>
</feature>
<dbReference type="EMBL" id="CM000846">
    <property type="protein sequence ID" value="KRH18795.1"/>
    <property type="molecule type" value="Genomic_DNA"/>
</dbReference>
<protein>
    <submittedName>
        <fullName evidence="2 3">Uncharacterized protein</fullName>
    </submittedName>
</protein>
<gene>
    <name evidence="2" type="ORF">GLYMA_13G082900</name>
</gene>
<evidence type="ECO:0000313" key="4">
    <source>
        <dbReference type="Proteomes" id="UP000008827"/>
    </source>
</evidence>
<accession>A0A0R0GV45</accession>
<feature type="compositionally biased region" description="Basic and acidic residues" evidence="1">
    <location>
        <begin position="70"/>
        <end position="80"/>
    </location>
</feature>
<dbReference type="EnsemblPlants" id="KRH18795">
    <property type="protein sequence ID" value="KRH18795"/>
    <property type="gene ID" value="GLYMA_13G082900"/>
</dbReference>
<sequence length="80" mass="8857">MVVRHLCIPLMHLSGEECLHLLGCLFVPKFFTAMVKNVLISCLVGGKWKGGGEQNPSSSNFSSPPILGNLEDRRREFKSV</sequence>
<name>A0A0R0GV45_SOYBN</name>
<dbReference type="Gramene" id="KRH18795">
    <property type="protein sequence ID" value="KRH18795"/>
    <property type="gene ID" value="GLYMA_13G082900"/>
</dbReference>
<reference evidence="2" key="3">
    <citation type="submission" date="2018-07" db="EMBL/GenBank/DDBJ databases">
        <title>WGS assembly of Glycine max.</title>
        <authorList>
            <person name="Schmutz J."/>
            <person name="Cannon S."/>
            <person name="Schlueter J."/>
            <person name="Ma J."/>
            <person name="Mitros T."/>
            <person name="Nelson W."/>
            <person name="Hyten D."/>
            <person name="Song Q."/>
            <person name="Thelen J."/>
            <person name="Cheng J."/>
            <person name="Xu D."/>
            <person name="Hellsten U."/>
            <person name="May G."/>
            <person name="Yu Y."/>
            <person name="Sakurai T."/>
            <person name="Umezawa T."/>
            <person name="Bhattacharyya M."/>
            <person name="Sandhu D."/>
            <person name="Valliyodan B."/>
            <person name="Lindquist E."/>
            <person name="Peto M."/>
            <person name="Grant D."/>
            <person name="Shu S."/>
            <person name="Goodstein D."/>
            <person name="Barry K."/>
            <person name="Futrell-Griggs M."/>
            <person name="Abernathy B."/>
            <person name="Du J."/>
            <person name="Tian Z."/>
            <person name="Zhu L."/>
            <person name="Gill N."/>
            <person name="Joshi T."/>
            <person name="Libault M."/>
            <person name="Sethuraman A."/>
            <person name="Zhang X."/>
            <person name="Shinozaki K."/>
            <person name="Nguyen H."/>
            <person name="Wing R."/>
            <person name="Cregan P."/>
            <person name="Specht J."/>
            <person name="Grimwood J."/>
            <person name="Rokhsar D."/>
            <person name="Stacey G."/>
            <person name="Shoemaker R."/>
            <person name="Jackson S."/>
        </authorList>
    </citation>
    <scope>NUCLEOTIDE SEQUENCE</scope>
    <source>
        <tissue evidence="2">Callus</tissue>
    </source>
</reference>
<reference evidence="3" key="2">
    <citation type="submission" date="2018-02" db="UniProtKB">
        <authorList>
            <consortium name="EnsemblPlants"/>
        </authorList>
    </citation>
    <scope>IDENTIFICATION</scope>
    <source>
        <strain evidence="3">Williams 82</strain>
    </source>
</reference>
<dbReference type="InParanoid" id="A0A0R0GV45"/>
<dbReference type="AlphaFoldDB" id="A0A0R0GV45"/>
<evidence type="ECO:0000256" key="1">
    <source>
        <dbReference type="SAM" id="MobiDB-lite"/>
    </source>
</evidence>
<reference evidence="2 3" key="1">
    <citation type="journal article" date="2010" name="Nature">
        <title>Genome sequence of the palaeopolyploid soybean.</title>
        <authorList>
            <person name="Schmutz J."/>
            <person name="Cannon S.B."/>
            <person name="Schlueter J."/>
            <person name="Ma J."/>
            <person name="Mitros T."/>
            <person name="Nelson W."/>
            <person name="Hyten D.L."/>
            <person name="Song Q."/>
            <person name="Thelen J.J."/>
            <person name="Cheng J."/>
            <person name="Xu D."/>
            <person name="Hellsten U."/>
            <person name="May G.D."/>
            <person name="Yu Y."/>
            <person name="Sakurai T."/>
            <person name="Umezawa T."/>
            <person name="Bhattacharyya M.K."/>
            <person name="Sandhu D."/>
            <person name="Valliyodan B."/>
            <person name="Lindquist E."/>
            <person name="Peto M."/>
            <person name="Grant D."/>
            <person name="Shu S."/>
            <person name="Goodstein D."/>
            <person name="Barry K."/>
            <person name="Futrell-Griggs M."/>
            <person name="Abernathy B."/>
            <person name="Du J."/>
            <person name="Tian Z."/>
            <person name="Zhu L."/>
            <person name="Gill N."/>
            <person name="Joshi T."/>
            <person name="Libault M."/>
            <person name="Sethuraman A."/>
            <person name="Zhang X.-C."/>
            <person name="Shinozaki K."/>
            <person name="Nguyen H.T."/>
            <person name="Wing R.A."/>
            <person name="Cregan P."/>
            <person name="Specht J."/>
            <person name="Grimwood J."/>
            <person name="Rokhsar D."/>
            <person name="Stacey G."/>
            <person name="Shoemaker R.C."/>
            <person name="Jackson S.A."/>
        </authorList>
    </citation>
    <scope>NUCLEOTIDE SEQUENCE [LARGE SCALE GENOMIC DNA]</scope>
    <source>
        <strain evidence="3">cv. Williams 82</strain>
        <tissue evidence="2">Callus</tissue>
    </source>
</reference>
<evidence type="ECO:0000313" key="2">
    <source>
        <dbReference type="EMBL" id="KRH18795.1"/>
    </source>
</evidence>
<dbReference type="Proteomes" id="UP000008827">
    <property type="component" value="Chromosome 13"/>
</dbReference>
<feature type="compositionally biased region" description="Low complexity" evidence="1">
    <location>
        <begin position="55"/>
        <end position="65"/>
    </location>
</feature>
<organism evidence="2">
    <name type="scientific">Glycine max</name>
    <name type="common">Soybean</name>
    <name type="synonym">Glycine hispida</name>
    <dbReference type="NCBI Taxonomy" id="3847"/>
    <lineage>
        <taxon>Eukaryota</taxon>
        <taxon>Viridiplantae</taxon>
        <taxon>Streptophyta</taxon>
        <taxon>Embryophyta</taxon>
        <taxon>Tracheophyta</taxon>
        <taxon>Spermatophyta</taxon>
        <taxon>Magnoliopsida</taxon>
        <taxon>eudicotyledons</taxon>
        <taxon>Gunneridae</taxon>
        <taxon>Pentapetalae</taxon>
        <taxon>rosids</taxon>
        <taxon>fabids</taxon>
        <taxon>Fabales</taxon>
        <taxon>Fabaceae</taxon>
        <taxon>Papilionoideae</taxon>
        <taxon>50 kb inversion clade</taxon>
        <taxon>NPAAA clade</taxon>
        <taxon>indigoferoid/millettioid clade</taxon>
        <taxon>Phaseoleae</taxon>
        <taxon>Glycine</taxon>
        <taxon>Glycine subgen. Soja</taxon>
    </lineage>
</organism>
<evidence type="ECO:0000313" key="3">
    <source>
        <dbReference type="EnsemblPlants" id="KRH18795"/>
    </source>
</evidence>